<evidence type="ECO:0000313" key="2">
    <source>
        <dbReference type="WBParaSite" id="PEQ_0000723701-mRNA-1"/>
    </source>
</evidence>
<evidence type="ECO:0000313" key="1">
    <source>
        <dbReference type="Proteomes" id="UP000887564"/>
    </source>
</evidence>
<reference evidence="2" key="1">
    <citation type="submission" date="2022-11" db="UniProtKB">
        <authorList>
            <consortium name="WormBaseParasite"/>
        </authorList>
    </citation>
    <scope>IDENTIFICATION</scope>
</reference>
<proteinExistence type="predicted"/>
<dbReference type="Proteomes" id="UP000887564">
    <property type="component" value="Unplaced"/>
</dbReference>
<sequence>MEHGGGVPVVGGVTADGVPLYSGIYFNPESRETTTIITTTTTTYRVFEVESDESAGEENGKEAELTINFPLECESAKYAETNGDMPEGEPFYVVIDKPQWSPRQRRREQKETGIALEKDIKPALAVSTEKTGLEERYQTQRTKDQKSEIEHADIYQQSKQFEGGTFYNAQYPVEDVVHTRLKTKLEETKEYYRRPEGREDLCETISAEIEL</sequence>
<dbReference type="AlphaFoldDB" id="A0A914RLB5"/>
<protein>
    <submittedName>
        <fullName evidence="2">Uncharacterized protein</fullName>
    </submittedName>
</protein>
<keyword evidence="1" id="KW-1185">Reference proteome</keyword>
<accession>A0A914RLB5</accession>
<dbReference type="WBParaSite" id="PEQ_0000723701-mRNA-1">
    <property type="protein sequence ID" value="PEQ_0000723701-mRNA-1"/>
    <property type="gene ID" value="PEQ_0000723701"/>
</dbReference>
<organism evidence="1 2">
    <name type="scientific">Parascaris equorum</name>
    <name type="common">Equine roundworm</name>
    <dbReference type="NCBI Taxonomy" id="6256"/>
    <lineage>
        <taxon>Eukaryota</taxon>
        <taxon>Metazoa</taxon>
        <taxon>Ecdysozoa</taxon>
        <taxon>Nematoda</taxon>
        <taxon>Chromadorea</taxon>
        <taxon>Rhabditida</taxon>
        <taxon>Spirurina</taxon>
        <taxon>Ascaridomorpha</taxon>
        <taxon>Ascaridoidea</taxon>
        <taxon>Ascarididae</taxon>
        <taxon>Parascaris</taxon>
    </lineage>
</organism>
<name>A0A914RLB5_PAREQ</name>